<dbReference type="Proteomes" id="UP000786693">
    <property type="component" value="Unassembled WGS sequence"/>
</dbReference>
<gene>
    <name evidence="2" type="ORF">JANAI62_21750</name>
</gene>
<dbReference type="InterPro" id="IPR037523">
    <property type="entry name" value="VOC_core"/>
</dbReference>
<dbReference type="InterPro" id="IPR004360">
    <property type="entry name" value="Glyas_Fos-R_dOase_dom"/>
</dbReference>
<dbReference type="Pfam" id="PF00903">
    <property type="entry name" value="Glyoxalase"/>
    <property type="match status" value="1"/>
</dbReference>
<dbReference type="PROSITE" id="PS51819">
    <property type="entry name" value="VOC"/>
    <property type="match status" value="1"/>
</dbReference>
<protein>
    <submittedName>
        <fullName evidence="2">Bleomycin resistance protein</fullName>
    </submittedName>
</protein>
<name>A0ABQ4NMC3_9RHOB</name>
<accession>A0ABQ4NMC3</accession>
<keyword evidence="3" id="KW-1185">Reference proteome</keyword>
<organism evidence="2 3">
    <name type="scientific">Jannaschia pagri</name>
    <dbReference type="NCBI Taxonomy" id="2829797"/>
    <lineage>
        <taxon>Bacteria</taxon>
        <taxon>Pseudomonadati</taxon>
        <taxon>Pseudomonadota</taxon>
        <taxon>Alphaproteobacteria</taxon>
        <taxon>Rhodobacterales</taxon>
        <taxon>Roseobacteraceae</taxon>
        <taxon>Jannaschia</taxon>
    </lineage>
</organism>
<dbReference type="InterPro" id="IPR029068">
    <property type="entry name" value="Glyas_Bleomycin-R_OHBP_Dase"/>
</dbReference>
<comment type="caution">
    <text evidence="2">The sequence shown here is derived from an EMBL/GenBank/DDBJ whole genome shotgun (WGS) entry which is preliminary data.</text>
</comment>
<dbReference type="EMBL" id="BPFH01000003">
    <property type="protein sequence ID" value="GIT95552.1"/>
    <property type="molecule type" value="Genomic_DNA"/>
</dbReference>
<feature type="domain" description="VOC" evidence="1">
    <location>
        <begin position="15"/>
        <end position="132"/>
    </location>
</feature>
<evidence type="ECO:0000313" key="3">
    <source>
        <dbReference type="Proteomes" id="UP000786693"/>
    </source>
</evidence>
<reference evidence="2 3" key="1">
    <citation type="submission" date="2021-05" db="EMBL/GenBank/DDBJ databases">
        <title>Bacteria Genome sequencing.</title>
        <authorList>
            <person name="Takabe Y."/>
            <person name="Nakajima Y."/>
            <person name="Suzuki S."/>
            <person name="Shiozaki T."/>
        </authorList>
    </citation>
    <scope>NUCLEOTIDE SEQUENCE [LARGE SCALE GENOMIC DNA]</scope>
    <source>
        <strain evidence="2 3">AI_62</strain>
    </source>
</reference>
<sequence>MPGRLPRRQAPGLPMICHDLTPLAPVSDMDDAIAFLTDTLGFTLSFRGEGYAHLRRDGATIRLLHSDDDLTDAARHQGYYIDVDDVDALHAHLSPVLGALPPECHQPPSDTAYGQREFVVVYEALMFVFGQPVEGS</sequence>
<dbReference type="Gene3D" id="3.10.180.10">
    <property type="entry name" value="2,3-Dihydroxybiphenyl 1,2-Dioxygenase, domain 1"/>
    <property type="match status" value="1"/>
</dbReference>
<evidence type="ECO:0000259" key="1">
    <source>
        <dbReference type="PROSITE" id="PS51819"/>
    </source>
</evidence>
<dbReference type="SUPFAM" id="SSF54593">
    <property type="entry name" value="Glyoxalase/Bleomycin resistance protein/Dihydroxybiphenyl dioxygenase"/>
    <property type="match status" value="1"/>
</dbReference>
<evidence type="ECO:0000313" key="2">
    <source>
        <dbReference type="EMBL" id="GIT95552.1"/>
    </source>
</evidence>
<proteinExistence type="predicted"/>